<protein>
    <recommendedName>
        <fullName evidence="3">ParB/Sulfiredoxin domain-containing protein</fullName>
    </recommendedName>
</protein>
<dbReference type="EMBL" id="CP045921">
    <property type="protein sequence ID" value="QHN43215.1"/>
    <property type="molecule type" value="Genomic_DNA"/>
</dbReference>
<sequence>MSREIFGQVAVQDELPYDRVEVGPTNIELVQLNSIHEVAQYRAEYDQGGIEELARSMIRDHDNLVSGVELDDYQMVTEALDLGTPLIVNRIERAHIDAFLNDHAAHYDTVPEQILFDAESDTVDVSGSGHRRRRALLHIAKQYGFDSDRIYVQSAVYCNLSFEEMLGKQFRENISERPPRIDEANSIARYYRQKVRAGQKPTYKSVANFYCVDEKVVSRALAFASLPDEVRIYAERDILPFNLVADFGNYPKHTLRSTQQK</sequence>
<dbReference type="KEGG" id="mama:GII36_05190"/>
<gene>
    <name evidence="1" type="ORF">GII36_05190</name>
</gene>
<evidence type="ECO:0008006" key="3">
    <source>
        <dbReference type="Google" id="ProtNLM"/>
    </source>
</evidence>
<dbReference type="RefSeq" id="WP_260763173.1">
    <property type="nucleotide sequence ID" value="NZ_CP045921.1"/>
</dbReference>
<evidence type="ECO:0000313" key="1">
    <source>
        <dbReference type="EMBL" id="QHN43215.1"/>
    </source>
</evidence>
<evidence type="ECO:0000313" key="2">
    <source>
        <dbReference type="Proteomes" id="UP001059824"/>
    </source>
</evidence>
<dbReference type="AlphaFoldDB" id="A0A857MMY4"/>
<dbReference type="Proteomes" id="UP001059824">
    <property type="component" value="Chromosome"/>
</dbReference>
<organism evidence="1 2">
    <name type="scientific">Candidatus Mycosynbacter amalyticus</name>
    <dbReference type="NCBI Taxonomy" id="2665156"/>
    <lineage>
        <taxon>Bacteria</taxon>
        <taxon>Candidatus Saccharimonadota</taxon>
        <taxon>Candidatus Saccharimonadota incertae sedis</taxon>
        <taxon>Candidatus Mycosynbacter</taxon>
    </lineage>
</organism>
<keyword evidence="2" id="KW-1185">Reference proteome</keyword>
<proteinExistence type="predicted"/>
<accession>A0A857MMY4</accession>
<name>A0A857MMY4_9BACT</name>
<reference evidence="1" key="1">
    <citation type="journal article" date="2021" name="Nat. Microbiol.">
        <title>Cocultivation of an ultrasmall environmental parasitic bacterium with lytic ability against bacteria associated with wastewater foams.</title>
        <authorList>
            <person name="Batinovic S."/>
            <person name="Rose J.J.A."/>
            <person name="Ratcliffe J."/>
            <person name="Seviour R.J."/>
            <person name="Petrovski S."/>
        </authorList>
    </citation>
    <scope>NUCLEOTIDE SEQUENCE</scope>
    <source>
        <strain evidence="1">JR1</strain>
    </source>
</reference>